<accession>A0A831RYR8</accession>
<evidence type="ECO:0000256" key="1">
    <source>
        <dbReference type="SAM" id="SignalP"/>
    </source>
</evidence>
<name>A0A831RYR8_9GAMM</name>
<keyword evidence="1" id="KW-0732">Signal</keyword>
<gene>
    <name evidence="2" type="ORF">ENJ12_09795</name>
</gene>
<feature type="signal peptide" evidence="1">
    <location>
        <begin position="1"/>
        <end position="32"/>
    </location>
</feature>
<dbReference type="Proteomes" id="UP000886339">
    <property type="component" value="Unassembled WGS sequence"/>
</dbReference>
<comment type="caution">
    <text evidence="2">The sequence shown here is derived from an EMBL/GenBank/DDBJ whole genome shotgun (WGS) entry which is preliminary data.</text>
</comment>
<protein>
    <recommendedName>
        <fullName evidence="3">TIGR03016 family PEP-CTERM system-associated outer membrane protein</fullName>
    </recommendedName>
</protein>
<dbReference type="EMBL" id="DRLF01000334">
    <property type="protein sequence ID" value="HEC07135.1"/>
    <property type="molecule type" value="Genomic_DNA"/>
</dbReference>
<feature type="chain" id="PRO_5032689809" description="TIGR03016 family PEP-CTERM system-associated outer membrane protein" evidence="1">
    <location>
        <begin position="33"/>
        <end position="427"/>
    </location>
</feature>
<organism evidence="2">
    <name type="scientific">Thiolapillus brandeum</name>
    <dbReference type="NCBI Taxonomy" id="1076588"/>
    <lineage>
        <taxon>Bacteria</taxon>
        <taxon>Pseudomonadati</taxon>
        <taxon>Pseudomonadota</taxon>
        <taxon>Gammaproteobacteria</taxon>
        <taxon>Chromatiales</taxon>
        <taxon>Sedimenticolaceae</taxon>
        <taxon>Thiolapillus</taxon>
    </lineage>
</organism>
<proteinExistence type="predicted"/>
<dbReference type="InterPro" id="IPR018759">
    <property type="entry name" value="BBP2_2"/>
</dbReference>
<evidence type="ECO:0000313" key="2">
    <source>
        <dbReference type="EMBL" id="HEC07135.1"/>
    </source>
</evidence>
<reference evidence="2" key="1">
    <citation type="journal article" date="2020" name="mSystems">
        <title>Genome- and Community-Level Interaction Insights into Carbon Utilization and Element Cycling Functions of Hydrothermarchaeota in Hydrothermal Sediment.</title>
        <authorList>
            <person name="Zhou Z."/>
            <person name="Liu Y."/>
            <person name="Xu W."/>
            <person name="Pan J."/>
            <person name="Luo Z.H."/>
            <person name="Li M."/>
        </authorList>
    </citation>
    <scope>NUCLEOTIDE SEQUENCE [LARGE SCALE GENOMIC DNA]</scope>
    <source>
        <strain evidence="2">HyVt-458</strain>
    </source>
</reference>
<sequence length="427" mass="47336">MGIKNNNRWILVCLCAGVAATAASVPATMVHAGESVKRPFGTIRTWLNVTDPRLRPLTESSLTKVGGRSYLPPRVTRQGLIPRVGISEEYNDNLFFRPDDKIADYVTTIAPGVHYSRRFDQGKIDLDYTLQSTIYARNDDLNDTFEAQTANLAGSWQFNKRTGLEISENFETFKDPTESAGINVLPRLGRIHQNIFKINGSHDLDSASSTYLHYTNFLTDYGDPVAISSVTHEFTIGGQTRPGWKDSLGLDYRYTYYDTAEGTSLNADTVFGHYTHIFSETLLVRGKLGVARVRDEDSPVDPVGNLIIRASRKYAILDITFEQDLLSGTLGLGSVYLSRGVGGTLSGRLAKGLRLNTGVSYSNIKNQTGTNLDLRTLSANAGLTYGLSRWLFLQLDYDYIRQKADQQNIVSKSNKVLFSVVASFPAR</sequence>
<dbReference type="Pfam" id="PF10082">
    <property type="entry name" value="BBP2_2"/>
    <property type="match status" value="1"/>
</dbReference>
<evidence type="ECO:0008006" key="3">
    <source>
        <dbReference type="Google" id="ProtNLM"/>
    </source>
</evidence>
<dbReference type="AlphaFoldDB" id="A0A831RYR8"/>
<dbReference type="SUPFAM" id="SSF56935">
    <property type="entry name" value="Porins"/>
    <property type="match status" value="1"/>
</dbReference>